<sequence length="186" mass="20597">MAETIFATGAAQDIMSVLANKDARVAWQDKLMAEYPEDTILASKLNIPGPIKNNDQLEHLFATGVAQLAQLFPATALKTETTWHKPTGPEAFWVVDMPVAEAKQIAVQFEDDFALGRLFDVDALTATTQERPLSRQDLGFAARRCLICGRPAKDCARSRRHSVAELQANISQRYFDYFKDGGHGTN</sequence>
<proteinExistence type="predicted"/>
<dbReference type="NCBIfam" id="TIGR03124">
    <property type="entry name" value="citrate_citX"/>
    <property type="match status" value="1"/>
</dbReference>
<evidence type="ECO:0000256" key="2">
    <source>
        <dbReference type="ARBA" id="ARBA00022679"/>
    </source>
</evidence>
<dbReference type="Pfam" id="PF03802">
    <property type="entry name" value="CitX"/>
    <property type="match status" value="1"/>
</dbReference>
<dbReference type="GO" id="GO:0051191">
    <property type="term" value="P:prosthetic group biosynthetic process"/>
    <property type="evidence" value="ECO:0007669"/>
    <property type="project" value="InterPro"/>
</dbReference>
<reference evidence="5 6" key="1">
    <citation type="journal article" date="2015" name="Genome Announc.">
        <title>Expanding the biotechnology potential of lactobacilli through comparative genomics of 213 strains and associated genera.</title>
        <authorList>
            <person name="Sun Z."/>
            <person name="Harris H.M."/>
            <person name="McCann A."/>
            <person name="Guo C."/>
            <person name="Argimon S."/>
            <person name="Zhang W."/>
            <person name="Yang X."/>
            <person name="Jeffery I.B."/>
            <person name="Cooney J.C."/>
            <person name="Kagawa T.F."/>
            <person name="Liu W."/>
            <person name="Song Y."/>
            <person name="Salvetti E."/>
            <person name="Wrobel A."/>
            <person name="Rasinkangas P."/>
            <person name="Parkhill J."/>
            <person name="Rea M.C."/>
            <person name="O'Sullivan O."/>
            <person name="Ritari J."/>
            <person name="Douillard F.P."/>
            <person name="Paul Ross R."/>
            <person name="Yang R."/>
            <person name="Briner A.E."/>
            <person name="Felis G.E."/>
            <person name="de Vos W.M."/>
            <person name="Barrangou R."/>
            <person name="Klaenhammer T.R."/>
            <person name="Caufield P.W."/>
            <person name="Cui Y."/>
            <person name="Zhang H."/>
            <person name="O'Toole P.W."/>
        </authorList>
    </citation>
    <scope>NUCLEOTIDE SEQUENCE [LARGE SCALE GENOMIC DNA]</scope>
    <source>
        <strain evidence="5 6">DSM 12744</strain>
    </source>
</reference>
<keyword evidence="2" id="KW-0808">Transferase</keyword>
<organism evidence="5 6">
    <name type="scientific">Schleiferilactobacillus perolens DSM 12744</name>
    <dbReference type="NCBI Taxonomy" id="1423792"/>
    <lineage>
        <taxon>Bacteria</taxon>
        <taxon>Bacillati</taxon>
        <taxon>Bacillota</taxon>
        <taxon>Bacilli</taxon>
        <taxon>Lactobacillales</taxon>
        <taxon>Lactobacillaceae</taxon>
        <taxon>Schleiferilactobacillus</taxon>
    </lineage>
</organism>
<comment type="catalytic activity">
    <reaction evidence="4">
        <text>apo-[citrate lyase ACP] + 2'-(5''-triphospho-alpha-D-ribosyl)-3'-dephospho-CoA = holo-[citrate lyase ACP] + diphosphate</text>
        <dbReference type="Rhea" id="RHEA:16333"/>
        <dbReference type="Rhea" id="RHEA-COMP:10157"/>
        <dbReference type="Rhea" id="RHEA-COMP:10158"/>
        <dbReference type="ChEBI" id="CHEBI:29999"/>
        <dbReference type="ChEBI" id="CHEBI:33019"/>
        <dbReference type="ChEBI" id="CHEBI:61378"/>
        <dbReference type="ChEBI" id="CHEBI:82683"/>
        <dbReference type="EC" id="2.7.7.61"/>
    </reaction>
</comment>
<evidence type="ECO:0000256" key="3">
    <source>
        <dbReference type="ARBA" id="ARBA00022695"/>
    </source>
</evidence>
<evidence type="ECO:0000313" key="6">
    <source>
        <dbReference type="Proteomes" id="UP000051330"/>
    </source>
</evidence>
<dbReference type="Proteomes" id="UP000051330">
    <property type="component" value="Unassembled WGS sequence"/>
</dbReference>
<dbReference type="OrthoDB" id="3196716at2"/>
<evidence type="ECO:0000313" key="5">
    <source>
        <dbReference type="EMBL" id="KRL13796.1"/>
    </source>
</evidence>
<keyword evidence="3" id="KW-0548">Nucleotidyltransferase</keyword>
<dbReference type="STRING" id="1423792.FD09_GL001825"/>
<keyword evidence="6" id="KW-1185">Reference proteome</keyword>
<dbReference type="EC" id="2.7.7.61" evidence="1"/>
<dbReference type="PATRIC" id="fig|1423792.3.peg.1850"/>
<evidence type="ECO:0000256" key="4">
    <source>
        <dbReference type="ARBA" id="ARBA00048574"/>
    </source>
</evidence>
<dbReference type="EMBL" id="AZEC01000003">
    <property type="protein sequence ID" value="KRL13796.1"/>
    <property type="molecule type" value="Genomic_DNA"/>
</dbReference>
<dbReference type="GO" id="GO:0050519">
    <property type="term" value="F:holo-citrate lyase synthase activity"/>
    <property type="evidence" value="ECO:0007669"/>
    <property type="project" value="UniProtKB-EC"/>
</dbReference>
<dbReference type="InterPro" id="IPR005551">
    <property type="entry name" value="CitX"/>
</dbReference>
<protein>
    <recommendedName>
        <fullName evidence="1">citrate lyase holo-[acyl-carrier protein] synthase</fullName>
        <ecNumber evidence="1">2.7.7.61</ecNumber>
    </recommendedName>
</protein>
<dbReference type="AlphaFoldDB" id="A0A0R1N650"/>
<evidence type="ECO:0000256" key="1">
    <source>
        <dbReference type="ARBA" id="ARBA00012524"/>
    </source>
</evidence>
<dbReference type="RefSeq" id="WP_057818676.1">
    <property type="nucleotide sequence ID" value="NZ_AZEC01000003.1"/>
</dbReference>
<comment type="caution">
    <text evidence="5">The sequence shown here is derived from an EMBL/GenBank/DDBJ whole genome shotgun (WGS) entry which is preliminary data.</text>
</comment>
<accession>A0A0R1N650</accession>
<gene>
    <name evidence="5" type="ORF">FD09_GL001825</name>
</gene>
<name>A0A0R1N650_9LACO</name>